<sequence>MSEAAAGGGGRWIDEDPPRTECVEVLASAFHREPAVRWICGDSAGARARWFDATLRTHATLPGRRWHVLREPDGRAVAAAVLTPPGGAPGAAARLGWSLRTALGCGPGVVRRTVRWLEAAEAVAPDDAWTLEFVGVRTESAGQGCGGALLRHVLDAAAGCFLTTADPANVPLYRHLGFTVTARLHQGPLEVTAMTRPAGHAPGGPGPTG</sequence>
<accession>A0A5P0YS10</accession>
<name>A0A5P0YS10_9ACTN</name>
<dbReference type="InterPro" id="IPR000182">
    <property type="entry name" value="GNAT_dom"/>
</dbReference>
<evidence type="ECO:0000313" key="4">
    <source>
        <dbReference type="Proteomes" id="UP000320857"/>
    </source>
</evidence>
<dbReference type="Pfam" id="PF00583">
    <property type="entry name" value="Acetyltransf_1"/>
    <property type="match status" value="1"/>
</dbReference>
<reference evidence="2" key="3">
    <citation type="journal article" name="Syst. Appl. Microbiol.">
        <title>Streptomyces alkaliterrae sp. nov., isolated from an alkaline soil, and emended descriptions of Streptomyces alkaliphilus, Streptomyces calidiresistens and Streptomyces durbertensis.</title>
        <authorList>
            <person name="Swiecimska M."/>
            <person name="Golinska P."/>
            <person name="Nouioui I."/>
            <person name="Wypij M."/>
            <person name="Rai M."/>
            <person name="Sangal V."/>
            <person name="Goodfellow M."/>
        </authorList>
    </citation>
    <scope>NUCLEOTIDE SEQUENCE</scope>
    <source>
        <strain evidence="2">OF8</strain>
    </source>
</reference>
<dbReference type="Proteomes" id="UP000517765">
    <property type="component" value="Unassembled WGS sequence"/>
</dbReference>
<dbReference type="InterPro" id="IPR016181">
    <property type="entry name" value="Acyl_CoA_acyltransferase"/>
</dbReference>
<reference evidence="3 4" key="1">
    <citation type="submission" date="2019-10" db="EMBL/GenBank/DDBJ databases">
        <title>Streptomyces sp. nov., a novel actinobacterium isolated from alkaline environment.</title>
        <authorList>
            <person name="Golinska P."/>
        </authorList>
    </citation>
    <scope>NUCLEOTIDE SEQUENCE [LARGE SCALE GENOMIC DNA]</scope>
    <source>
        <strain evidence="3 4">OF1</strain>
    </source>
</reference>
<reference evidence="5" key="2">
    <citation type="submission" date="2020-05" db="EMBL/GenBank/DDBJ databases">
        <title>Classification of alakaliphilic streptomycetes isolated from an alkaline soil next to Lonar Crater, India and a proposal for the recognition of Streptomyces alkaliterrae sp. nov.</title>
        <authorList>
            <person name="Golinska P."/>
        </authorList>
    </citation>
    <scope>NUCLEOTIDE SEQUENCE [LARGE SCALE GENOMIC DNA]</scope>
    <source>
        <strain evidence="5">OF8</strain>
    </source>
</reference>
<proteinExistence type="predicted"/>
<dbReference type="GO" id="GO:0016747">
    <property type="term" value="F:acyltransferase activity, transferring groups other than amino-acyl groups"/>
    <property type="evidence" value="ECO:0007669"/>
    <property type="project" value="InterPro"/>
</dbReference>
<organism evidence="3 4">
    <name type="scientific">Streptomyces alkaliterrae</name>
    <dbReference type="NCBI Taxonomy" id="2213162"/>
    <lineage>
        <taxon>Bacteria</taxon>
        <taxon>Bacillati</taxon>
        <taxon>Actinomycetota</taxon>
        <taxon>Actinomycetes</taxon>
        <taxon>Kitasatosporales</taxon>
        <taxon>Streptomycetaceae</taxon>
        <taxon>Streptomyces</taxon>
    </lineage>
</organism>
<dbReference type="EMBL" id="VJYK02000079">
    <property type="protein sequence ID" value="MQS02232.1"/>
    <property type="molecule type" value="Genomic_DNA"/>
</dbReference>
<protein>
    <submittedName>
        <fullName evidence="2">GNAT family N-acetyltransferase</fullName>
    </submittedName>
</protein>
<dbReference type="Proteomes" id="UP000320857">
    <property type="component" value="Unassembled WGS sequence"/>
</dbReference>
<evidence type="ECO:0000313" key="5">
    <source>
        <dbReference type="Proteomes" id="UP000517765"/>
    </source>
</evidence>
<dbReference type="PANTHER" id="PTHR42791:SF1">
    <property type="entry name" value="N-ACETYLTRANSFERASE DOMAIN-CONTAINING PROTEIN"/>
    <property type="match status" value="1"/>
</dbReference>
<dbReference type="SUPFAM" id="SSF55729">
    <property type="entry name" value="Acyl-CoA N-acyltransferases (Nat)"/>
    <property type="match status" value="1"/>
</dbReference>
<dbReference type="AlphaFoldDB" id="A0A5P0YS10"/>
<feature type="domain" description="N-acetyltransferase" evidence="1">
    <location>
        <begin position="14"/>
        <end position="199"/>
    </location>
</feature>
<dbReference type="InterPro" id="IPR052523">
    <property type="entry name" value="Trichothecene_AcTrans"/>
</dbReference>
<dbReference type="RefSeq" id="WP_143647692.1">
    <property type="nucleotide sequence ID" value="NZ_JABJXA010000023.1"/>
</dbReference>
<dbReference type="OrthoDB" id="7057833at2"/>
<dbReference type="EMBL" id="JABJXA010000023">
    <property type="protein sequence ID" value="MBB1258402.1"/>
    <property type="molecule type" value="Genomic_DNA"/>
</dbReference>
<keyword evidence="2" id="KW-0808">Transferase</keyword>
<dbReference type="Gene3D" id="3.40.630.30">
    <property type="match status" value="1"/>
</dbReference>
<comment type="caution">
    <text evidence="3">The sequence shown here is derived from an EMBL/GenBank/DDBJ whole genome shotgun (WGS) entry which is preliminary data.</text>
</comment>
<evidence type="ECO:0000259" key="1">
    <source>
        <dbReference type="PROSITE" id="PS51186"/>
    </source>
</evidence>
<gene>
    <name evidence="3" type="ORF">FNX44_010160</name>
    <name evidence="2" type="ORF">H3147_06095</name>
</gene>
<keyword evidence="4" id="KW-1185">Reference proteome</keyword>
<evidence type="ECO:0000313" key="3">
    <source>
        <dbReference type="EMBL" id="MQS02232.1"/>
    </source>
</evidence>
<dbReference type="PANTHER" id="PTHR42791">
    <property type="entry name" value="GNAT FAMILY ACETYLTRANSFERASE"/>
    <property type="match status" value="1"/>
</dbReference>
<dbReference type="PROSITE" id="PS51186">
    <property type="entry name" value="GNAT"/>
    <property type="match status" value="1"/>
</dbReference>
<evidence type="ECO:0000313" key="2">
    <source>
        <dbReference type="EMBL" id="MBB1258402.1"/>
    </source>
</evidence>